<accession>A0A9W7LI36</accession>
<keyword evidence="3" id="KW-1185">Reference proteome</keyword>
<evidence type="ECO:0000313" key="2">
    <source>
        <dbReference type="EMBL" id="GMI64250.1"/>
    </source>
</evidence>
<reference evidence="2" key="1">
    <citation type="submission" date="2023-05" db="EMBL/GenBank/DDBJ databases">
        <title>Genome and transcriptome analyses reveal genes involved in the formation of fine ridges on petal epidermal cells in Hibiscus trionum.</title>
        <authorList>
            <person name="Koshimizu S."/>
            <person name="Masuda S."/>
            <person name="Ishii T."/>
            <person name="Shirasu K."/>
            <person name="Hoshino A."/>
            <person name="Arita M."/>
        </authorList>
    </citation>
    <scope>NUCLEOTIDE SEQUENCE</scope>
    <source>
        <strain evidence="2">Hamamatsu line</strain>
    </source>
</reference>
<dbReference type="Proteomes" id="UP001165190">
    <property type="component" value="Unassembled WGS sequence"/>
</dbReference>
<dbReference type="PANTHER" id="PTHR46710">
    <property type="entry name" value="ARM REPEAT PROTEIN INTERACTING WITH ABF2"/>
    <property type="match status" value="1"/>
</dbReference>
<gene>
    <name evidence="2" type="ORF">HRI_000094300</name>
</gene>
<dbReference type="OrthoDB" id="1747555at2759"/>
<sequence length="110" mass="12437">MELQRCEDQGLHKRKGQKRKLEEEIQEDRDTSLPTGDPHRVILAEVADQVSVLDSAFSWSESDRASAKRATHVLAELAKNGKSSNSPASDLVRIYIFIHSFCSVFTVFEF</sequence>
<evidence type="ECO:0000256" key="1">
    <source>
        <dbReference type="SAM" id="MobiDB-lite"/>
    </source>
</evidence>
<dbReference type="PANTHER" id="PTHR46710:SF1">
    <property type="entry name" value="ARM REPEAT PROTEIN INTERACTING WITH ABF2"/>
    <property type="match status" value="1"/>
</dbReference>
<protein>
    <submittedName>
        <fullName evidence="2">ARM repeat protein interacting with ABF2</fullName>
    </submittedName>
</protein>
<organism evidence="2 3">
    <name type="scientific">Hibiscus trionum</name>
    <name type="common">Flower of an hour</name>
    <dbReference type="NCBI Taxonomy" id="183268"/>
    <lineage>
        <taxon>Eukaryota</taxon>
        <taxon>Viridiplantae</taxon>
        <taxon>Streptophyta</taxon>
        <taxon>Embryophyta</taxon>
        <taxon>Tracheophyta</taxon>
        <taxon>Spermatophyta</taxon>
        <taxon>Magnoliopsida</taxon>
        <taxon>eudicotyledons</taxon>
        <taxon>Gunneridae</taxon>
        <taxon>Pentapetalae</taxon>
        <taxon>rosids</taxon>
        <taxon>malvids</taxon>
        <taxon>Malvales</taxon>
        <taxon>Malvaceae</taxon>
        <taxon>Malvoideae</taxon>
        <taxon>Hibiscus</taxon>
    </lineage>
</organism>
<dbReference type="InterPro" id="IPR044282">
    <property type="entry name" value="ABAP1/ARIA"/>
</dbReference>
<name>A0A9W7LI36_HIBTR</name>
<proteinExistence type="predicted"/>
<feature type="compositionally biased region" description="Basic and acidic residues" evidence="1">
    <location>
        <begin position="19"/>
        <end position="37"/>
    </location>
</feature>
<dbReference type="EMBL" id="BSYR01000003">
    <property type="protein sequence ID" value="GMI64250.1"/>
    <property type="molecule type" value="Genomic_DNA"/>
</dbReference>
<comment type="caution">
    <text evidence="2">The sequence shown here is derived from an EMBL/GenBank/DDBJ whole genome shotgun (WGS) entry which is preliminary data.</text>
</comment>
<feature type="region of interest" description="Disordered" evidence="1">
    <location>
        <begin position="1"/>
        <end position="37"/>
    </location>
</feature>
<feature type="compositionally biased region" description="Basic and acidic residues" evidence="1">
    <location>
        <begin position="1"/>
        <end position="11"/>
    </location>
</feature>
<evidence type="ECO:0000313" key="3">
    <source>
        <dbReference type="Proteomes" id="UP001165190"/>
    </source>
</evidence>
<dbReference type="AlphaFoldDB" id="A0A9W7LI36"/>